<evidence type="ECO:0000313" key="6">
    <source>
        <dbReference type="EMBL" id="PMB73386.1"/>
    </source>
</evidence>
<organism evidence="6 7">
    <name type="scientific">Beauveria bassiana</name>
    <name type="common">White muscardine disease fungus</name>
    <name type="synonym">Tritirachium shiotae</name>
    <dbReference type="NCBI Taxonomy" id="176275"/>
    <lineage>
        <taxon>Eukaryota</taxon>
        <taxon>Fungi</taxon>
        <taxon>Dikarya</taxon>
        <taxon>Ascomycota</taxon>
        <taxon>Pezizomycotina</taxon>
        <taxon>Sordariomycetes</taxon>
        <taxon>Hypocreomycetidae</taxon>
        <taxon>Hypocreales</taxon>
        <taxon>Cordycipitaceae</taxon>
        <taxon>Beauveria</taxon>
    </lineage>
</organism>
<dbReference type="GO" id="GO:0003723">
    <property type="term" value="F:RNA binding"/>
    <property type="evidence" value="ECO:0007669"/>
    <property type="project" value="TreeGrafter"/>
</dbReference>
<keyword evidence="4" id="KW-0508">mRNA splicing</keyword>
<feature type="region of interest" description="Disordered" evidence="5">
    <location>
        <begin position="70"/>
        <end position="184"/>
    </location>
</feature>
<dbReference type="InterPro" id="IPR006973">
    <property type="entry name" value="Cwf_Cwc_15"/>
</dbReference>
<dbReference type="Pfam" id="PF04889">
    <property type="entry name" value="Cwf_Cwc_15"/>
    <property type="match status" value="1"/>
</dbReference>
<dbReference type="EMBL" id="MRVG01000001">
    <property type="protein sequence ID" value="PMB73386.1"/>
    <property type="molecule type" value="Genomic_DNA"/>
</dbReference>
<dbReference type="Proteomes" id="UP000235728">
    <property type="component" value="Unassembled WGS sequence"/>
</dbReference>
<comment type="caution">
    <text evidence="6">The sequence shown here is derived from an EMBL/GenBank/DDBJ whole genome shotgun (WGS) entry which is preliminary data.</text>
</comment>
<accession>A0A2N6P1I0</accession>
<feature type="compositionally biased region" description="Basic and acidic residues" evidence="5">
    <location>
        <begin position="484"/>
        <end position="495"/>
    </location>
</feature>
<evidence type="ECO:0000256" key="5">
    <source>
        <dbReference type="SAM" id="MobiDB-lite"/>
    </source>
</evidence>
<evidence type="ECO:0000256" key="1">
    <source>
        <dbReference type="ARBA" id="ARBA00003777"/>
    </source>
</evidence>
<comment type="similarity">
    <text evidence="2">Belongs to the CWC15 family.</text>
</comment>
<evidence type="ECO:0000256" key="2">
    <source>
        <dbReference type="ARBA" id="ARBA00006644"/>
    </source>
</evidence>
<keyword evidence="3" id="KW-0507">mRNA processing</keyword>
<reference evidence="6 7" key="1">
    <citation type="journal article" date="2016" name="Appl. Microbiol. Biotechnol.">
        <title>Characterization of T-DNA insertion mutants with decreased virulence in the entomopathogenic fungus Beauveria bassiana JEF-007.</title>
        <authorList>
            <person name="Kim S."/>
            <person name="Lee S.J."/>
            <person name="Nai Y.S."/>
            <person name="Yu J.S."/>
            <person name="Lee M.R."/>
            <person name="Yang Y.T."/>
            <person name="Kim J.S."/>
        </authorList>
    </citation>
    <scope>NUCLEOTIDE SEQUENCE [LARGE SCALE GENOMIC DNA]</scope>
    <source>
        <strain evidence="6 7">JEF-007</strain>
    </source>
</reference>
<feature type="compositionally biased region" description="Basic and acidic residues" evidence="5">
    <location>
        <begin position="113"/>
        <end position="128"/>
    </location>
</feature>
<name>A0A2N6P1I0_BEABA</name>
<dbReference type="AlphaFoldDB" id="A0A2N6P1I0"/>
<dbReference type="GO" id="GO:0071013">
    <property type="term" value="C:catalytic step 2 spliceosome"/>
    <property type="evidence" value="ECO:0007669"/>
    <property type="project" value="TreeGrafter"/>
</dbReference>
<evidence type="ECO:0000256" key="4">
    <source>
        <dbReference type="ARBA" id="ARBA00023187"/>
    </source>
</evidence>
<protein>
    <submittedName>
        <fullName evidence="6">Pre-mRNA-splicing factor cwc15</fullName>
    </submittedName>
</protein>
<evidence type="ECO:0000256" key="3">
    <source>
        <dbReference type="ARBA" id="ARBA00022664"/>
    </source>
</evidence>
<feature type="region of interest" description="Disordered" evidence="5">
    <location>
        <begin position="726"/>
        <end position="759"/>
    </location>
</feature>
<comment type="function">
    <text evidence="1">Involved in pre-mRNA splicing.</text>
</comment>
<feature type="region of interest" description="Disordered" evidence="5">
    <location>
        <begin position="484"/>
        <end position="506"/>
    </location>
</feature>
<gene>
    <name evidence="6" type="primary">cwc15</name>
    <name evidence="6" type="ORF">BM221_000807</name>
</gene>
<feature type="compositionally biased region" description="Basic and acidic residues" evidence="5">
    <location>
        <begin position="734"/>
        <end position="754"/>
    </location>
</feature>
<feature type="compositionally biased region" description="Basic and acidic residues" evidence="5">
    <location>
        <begin position="153"/>
        <end position="184"/>
    </location>
</feature>
<sequence>MTTAHRPTFDPAVGKEALRGPAYHQRLLPAHTQLKYRRAGQGGAADEDEYDDTRDLAAELLAAEAAHFAKKKGTGAPLAIEEDGHETAATSGGAGTKRPHPTGDEAGADGEEDARARRLRILEETRDIDADDSDEAEDDDDSDDSDSDDEDAELQRELERVRREREEKKKQEELERVKEEEDARERNIALGNPLLNKQDFTMKRRWDDDVVFKNQARGTEDKGKKKEFVNPLLHLLKRAQHVSVPLIRPLSVPSIHARNRALFPPAPRQQLVKRLALAALQRPHGLVRAAQRARVAAHVEPVHAVDAAEHAAQRLRNRCVVGSPPDEVDAARLRGELSLLLLLLLIAGWCLHELLVLFLAKVAPVGGVAGEAPRAGADIWHCLAEVKVEPHLGAAAIVVVGAADAKRWRIHDGLVERLPAGVAAAAAAAAVACGVWSGQSIAHALPGQAAVLVAQHKHVVARRGWVIEEVVGAVGRARLGVHEESGRRAERHDGVARPQRQRENRRRVVAGKRQHLTARVEAVPRRKVAGNGAERLPAVHAGLAEPCAQRVCPVRAAAGEGEQRGVPALVGHVPQIHAADVADVERRDAAEEHRHEPRGHEGDAGRVFIDLRLSTAEAHNLRSRESLRKINPSTRFDLLVLRSGTPGGGAYMVRAAAGHLGQLLAATQRRVKRVALVLRALILPVGRPGVRERWLELRGERPTPLGVGVPVDAAVLLAGAGDAADAGHAAGRRGGREARQDEVERVEPQRDGRVDLAGGGADVHALGDAVRGAKVGVKVDVRSGDGLQVGAYDDG</sequence>
<feature type="compositionally biased region" description="Acidic residues" evidence="5">
    <location>
        <begin position="129"/>
        <end position="152"/>
    </location>
</feature>
<evidence type="ECO:0000313" key="7">
    <source>
        <dbReference type="Proteomes" id="UP000235728"/>
    </source>
</evidence>
<dbReference type="PANTHER" id="PTHR12718:SF2">
    <property type="entry name" value="SPLICEOSOME-ASSOCIATED PROTEIN CWC15 HOMOLOG"/>
    <property type="match status" value="1"/>
</dbReference>
<proteinExistence type="inferred from homology"/>
<dbReference type="PANTHER" id="PTHR12718">
    <property type="entry name" value="CELL CYCLE CONTROL PROTEIN CWF15"/>
    <property type="match status" value="1"/>
</dbReference>
<dbReference type="GO" id="GO:0045292">
    <property type="term" value="P:mRNA cis splicing, via spliceosome"/>
    <property type="evidence" value="ECO:0007669"/>
    <property type="project" value="TreeGrafter"/>
</dbReference>